<feature type="binding site" evidence="9">
    <location>
        <position position="8"/>
    </location>
    <ligand>
        <name>Mg(2+)</name>
        <dbReference type="ChEBI" id="CHEBI:18420"/>
        <note>catalytic</note>
    </ligand>
</feature>
<evidence type="ECO:0000256" key="6">
    <source>
        <dbReference type="ARBA" id="ARBA00022801"/>
    </source>
</evidence>
<keyword evidence="11" id="KW-1185">Reference proteome</keyword>
<dbReference type="CDD" id="cd09725">
    <property type="entry name" value="Cas2_I_II_III"/>
    <property type="match status" value="1"/>
</dbReference>
<dbReference type="GO" id="GO:0004521">
    <property type="term" value="F:RNA endonuclease activity"/>
    <property type="evidence" value="ECO:0007669"/>
    <property type="project" value="InterPro"/>
</dbReference>
<dbReference type="GO" id="GO:0043571">
    <property type="term" value="P:maintenance of CRISPR repeat elements"/>
    <property type="evidence" value="ECO:0007669"/>
    <property type="project" value="UniProtKB-UniRule"/>
</dbReference>
<evidence type="ECO:0000256" key="7">
    <source>
        <dbReference type="ARBA" id="ARBA00022842"/>
    </source>
</evidence>
<gene>
    <name evidence="9" type="primary">cas2</name>
    <name evidence="10" type="ORF">BZB76_0121</name>
</gene>
<evidence type="ECO:0000313" key="10">
    <source>
        <dbReference type="EMBL" id="RKS78695.1"/>
    </source>
</evidence>
<dbReference type="Gene3D" id="3.30.70.240">
    <property type="match status" value="1"/>
</dbReference>
<keyword evidence="6 9" id="KW-0378">Hydrolase</keyword>
<accession>A0A495QWX8</accession>
<reference evidence="10 11" key="1">
    <citation type="submission" date="2018-10" db="EMBL/GenBank/DDBJ databases">
        <title>Genomic Encyclopedia of Archaeal and Bacterial Type Strains, Phase II (KMG-II): from individual species to whole genera.</title>
        <authorList>
            <person name="Goeker M."/>
        </authorList>
    </citation>
    <scope>NUCLEOTIDE SEQUENCE [LARGE SCALE GENOMIC DNA]</scope>
    <source>
        <strain evidence="10 11">DSM 43383</strain>
    </source>
</reference>
<organism evidence="10 11">
    <name type="scientific">Actinomadura pelletieri DSM 43383</name>
    <dbReference type="NCBI Taxonomy" id="1120940"/>
    <lineage>
        <taxon>Bacteria</taxon>
        <taxon>Bacillati</taxon>
        <taxon>Actinomycetota</taxon>
        <taxon>Actinomycetes</taxon>
        <taxon>Streptosporangiales</taxon>
        <taxon>Thermomonosporaceae</taxon>
        <taxon>Actinomadura</taxon>
    </lineage>
</organism>
<dbReference type="GO" id="GO:0051607">
    <property type="term" value="P:defense response to virus"/>
    <property type="evidence" value="ECO:0007669"/>
    <property type="project" value="UniProtKB-UniRule"/>
</dbReference>
<dbReference type="PANTHER" id="PTHR34405">
    <property type="entry name" value="CRISPR-ASSOCIATED ENDORIBONUCLEASE CAS2"/>
    <property type="match status" value="1"/>
</dbReference>
<dbReference type="Pfam" id="PF09827">
    <property type="entry name" value="CRISPR_Cas2"/>
    <property type="match status" value="1"/>
</dbReference>
<dbReference type="HAMAP" id="MF_01471">
    <property type="entry name" value="Cas2"/>
    <property type="match status" value="1"/>
</dbReference>
<dbReference type="RefSeq" id="WP_121432319.1">
    <property type="nucleotide sequence ID" value="NZ_RBWU01000001.1"/>
</dbReference>
<evidence type="ECO:0000256" key="4">
    <source>
        <dbReference type="ARBA" id="ARBA00022723"/>
    </source>
</evidence>
<dbReference type="EMBL" id="RBWU01000001">
    <property type="protein sequence ID" value="RKS78695.1"/>
    <property type="molecule type" value="Genomic_DNA"/>
</dbReference>
<protein>
    <recommendedName>
        <fullName evidence="9">CRISPR-associated endoribonuclease Cas2</fullName>
        <ecNumber evidence="9">3.1.-.-</ecNumber>
    </recommendedName>
</protein>
<comment type="subunit">
    <text evidence="9">Homodimer, forms a heterotetramer with a Cas1 homodimer.</text>
</comment>
<evidence type="ECO:0000313" key="11">
    <source>
        <dbReference type="Proteomes" id="UP000274601"/>
    </source>
</evidence>
<comment type="caution">
    <text evidence="10">The sequence shown here is derived from an EMBL/GenBank/DDBJ whole genome shotgun (WGS) entry which is preliminary data.</text>
</comment>
<name>A0A495QWX8_9ACTN</name>
<comment type="similarity">
    <text evidence="2 9">Belongs to the CRISPR-associated endoribonuclease Cas2 protein family.</text>
</comment>
<dbReference type="Proteomes" id="UP000274601">
    <property type="component" value="Unassembled WGS sequence"/>
</dbReference>
<comment type="cofactor">
    <cofactor evidence="1 9">
        <name>Mg(2+)</name>
        <dbReference type="ChEBI" id="CHEBI:18420"/>
    </cofactor>
</comment>
<proteinExistence type="inferred from homology"/>
<dbReference type="GO" id="GO:0016787">
    <property type="term" value="F:hydrolase activity"/>
    <property type="evidence" value="ECO:0007669"/>
    <property type="project" value="UniProtKB-KW"/>
</dbReference>
<dbReference type="GO" id="GO:0046872">
    <property type="term" value="F:metal ion binding"/>
    <property type="evidence" value="ECO:0007669"/>
    <property type="project" value="UniProtKB-UniRule"/>
</dbReference>
<dbReference type="OrthoDB" id="9798176at2"/>
<evidence type="ECO:0000256" key="9">
    <source>
        <dbReference type="HAMAP-Rule" id="MF_01471"/>
    </source>
</evidence>
<evidence type="ECO:0000256" key="3">
    <source>
        <dbReference type="ARBA" id="ARBA00022722"/>
    </source>
</evidence>
<dbReference type="InterPro" id="IPR021127">
    <property type="entry name" value="CRISPR_associated_Cas2"/>
</dbReference>
<dbReference type="SUPFAM" id="SSF143430">
    <property type="entry name" value="TTP0101/SSO1404-like"/>
    <property type="match status" value="1"/>
</dbReference>
<evidence type="ECO:0000256" key="5">
    <source>
        <dbReference type="ARBA" id="ARBA00022759"/>
    </source>
</evidence>
<keyword evidence="4 9" id="KW-0479">Metal-binding</keyword>
<keyword evidence="7 9" id="KW-0460">Magnesium</keyword>
<keyword evidence="5 9" id="KW-0255">Endonuclease</keyword>
<dbReference type="AlphaFoldDB" id="A0A495QWX8"/>
<evidence type="ECO:0000256" key="1">
    <source>
        <dbReference type="ARBA" id="ARBA00001946"/>
    </source>
</evidence>
<keyword evidence="8 9" id="KW-0051">Antiviral defense</keyword>
<comment type="function">
    <text evidence="9">CRISPR (clustered regularly interspaced short palindromic repeat), is an adaptive immune system that provides protection against mobile genetic elements (viruses, transposable elements and conjugative plasmids). CRISPR clusters contain sequences complementary to antecedent mobile elements and target invading nucleic acids. CRISPR clusters are transcribed and processed into CRISPR RNA (crRNA). Functions as a ssRNA-specific endoribonuclease. Involved in the integration of spacer DNA into the CRISPR cassette.</text>
</comment>
<sequence>MYVVVVYDTAAERNPVILRTCRQYLHHVQRSVFEGQLTPAQLRRFQNAVHTALDLTYDSVIVYTFPPGTTPQRHAWGATEPEPTDIL</sequence>
<evidence type="ECO:0000256" key="2">
    <source>
        <dbReference type="ARBA" id="ARBA00009959"/>
    </source>
</evidence>
<dbReference type="EC" id="3.1.-.-" evidence="9"/>
<dbReference type="NCBIfam" id="TIGR01573">
    <property type="entry name" value="cas2"/>
    <property type="match status" value="1"/>
</dbReference>
<keyword evidence="3 9" id="KW-0540">Nuclease</keyword>
<dbReference type="InterPro" id="IPR019199">
    <property type="entry name" value="Virulence_VapD/CRISPR_Cas2"/>
</dbReference>
<evidence type="ECO:0000256" key="8">
    <source>
        <dbReference type="ARBA" id="ARBA00023118"/>
    </source>
</evidence>